<evidence type="ECO:0000313" key="3">
    <source>
        <dbReference type="Proteomes" id="UP001500190"/>
    </source>
</evidence>
<reference evidence="2 3" key="1">
    <citation type="journal article" date="2019" name="Int. J. Syst. Evol. Microbiol.">
        <title>The Global Catalogue of Microorganisms (GCM) 10K type strain sequencing project: providing services to taxonomists for standard genome sequencing and annotation.</title>
        <authorList>
            <consortium name="The Broad Institute Genomics Platform"/>
            <consortium name="The Broad Institute Genome Sequencing Center for Infectious Disease"/>
            <person name="Wu L."/>
            <person name="Ma J."/>
        </authorList>
    </citation>
    <scope>NUCLEOTIDE SEQUENCE [LARGE SCALE GENOMIC DNA]</scope>
    <source>
        <strain evidence="2 3">JCM 14304</strain>
    </source>
</reference>
<keyword evidence="3" id="KW-1185">Reference proteome</keyword>
<dbReference type="Proteomes" id="UP001500190">
    <property type="component" value="Unassembled WGS sequence"/>
</dbReference>
<comment type="caution">
    <text evidence="2">The sequence shown here is derived from an EMBL/GenBank/DDBJ whole genome shotgun (WGS) entry which is preliminary data.</text>
</comment>
<sequence length="85" mass="8527">MTGGSTRVVAAAASGTNPRANTTISSRTPLQAARQLARRREPALSSTSRRGASYLPAAPATEHRAGGGQGQAGGEVGGQEVGGRR</sequence>
<evidence type="ECO:0000313" key="2">
    <source>
        <dbReference type="EMBL" id="GAA1589927.1"/>
    </source>
</evidence>
<feature type="compositionally biased region" description="Polar residues" evidence="1">
    <location>
        <begin position="14"/>
        <end position="28"/>
    </location>
</feature>
<proteinExistence type="predicted"/>
<accession>A0ABN2E019</accession>
<evidence type="ECO:0000256" key="1">
    <source>
        <dbReference type="SAM" id="MobiDB-lite"/>
    </source>
</evidence>
<organism evidence="2 3">
    <name type="scientific">Kribbella karoonensis</name>
    <dbReference type="NCBI Taxonomy" id="324851"/>
    <lineage>
        <taxon>Bacteria</taxon>
        <taxon>Bacillati</taxon>
        <taxon>Actinomycetota</taxon>
        <taxon>Actinomycetes</taxon>
        <taxon>Propionibacteriales</taxon>
        <taxon>Kribbellaceae</taxon>
        <taxon>Kribbella</taxon>
    </lineage>
</organism>
<name>A0ABN2E019_9ACTN</name>
<gene>
    <name evidence="2" type="ORF">GCM10009742_40650</name>
</gene>
<feature type="compositionally biased region" description="Gly residues" evidence="1">
    <location>
        <begin position="66"/>
        <end position="85"/>
    </location>
</feature>
<protein>
    <submittedName>
        <fullName evidence="2">Uncharacterized protein</fullName>
    </submittedName>
</protein>
<dbReference type="EMBL" id="BAAAND010000006">
    <property type="protein sequence ID" value="GAA1589927.1"/>
    <property type="molecule type" value="Genomic_DNA"/>
</dbReference>
<feature type="region of interest" description="Disordered" evidence="1">
    <location>
        <begin position="1"/>
        <end position="85"/>
    </location>
</feature>